<feature type="transmembrane region" description="Helical" evidence="1">
    <location>
        <begin position="9"/>
        <end position="33"/>
    </location>
</feature>
<feature type="transmembrane region" description="Helical" evidence="1">
    <location>
        <begin position="59"/>
        <end position="80"/>
    </location>
</feature>
<evidence type="ECO:0000313" key="2">
    <source>
        <dbReference type="EMBL" id="MEA1079900.1"/>
    </source>
</evidence>
<proteinExistence type="predicted"/>
<evidence type="ECO:0008006" key="4">
    <source>
        <dbReference type="Google" id="ProtNLM"/>
    </source>
</evidence>
<feature type="transmembrane region" description="Helical" evidence="1">
    <location>
        <begin position="92"/>
        <end position="113"/>
    </location>
</feature>
<dbReference type="RefSeq" id="WP_322854419.1">
    <property type="nucleotide sequence ID" value="NZ_JAYDCJ010000003.1"/>
</dbReference>
<dbReference type="Proteomes" id="UP001305746">
    <property type="component" value="Unassembled WGS sequence"/>
</dbReference>
<keyword evidence="1" id="KW-0812">Transmembrane</keyword>
<keyword evidence="1" id="KW-0472">Membrane</keyword>
<gene>
    <name evidence="2" type="ORF">U5822_04435</name>
</gene>
<evidence type="ECO:0000256" key="1">
    <source>
        <dbReference type="SAM" id="Phobius"/>
    </source>
</evidence>
<evidence type="ECO:0000313" key="3">
    <source>
        <dbReference type="Proteomes" id="UP001305746"/>
    </source>
</evidence>
<feature type="transmembrane region" description="Helical" evidence="1">
    <location>
        <begin position="161"/>
        <end position="181"/>
    </location>
</feature>
<feature type="transmembrane region" description="Helical" evidence="1">
    <location>
        <begin position="125"/>
        <end position="149"/>
    </location>
</feature>
<sequence length="225" mass="25511">MNDQNSIPLWWLALAAALVPMLTIHLTFLVSAMEGHVAWCMPYWDSCTSISRTGRHGTAYFLFKGTMLPSALLGILFWWFNARWLRQLGLTGAGIAWVPWLGLVACLALGFYTVALGHAGDGFYLIRRIGVVLYLSFTFLCELLISAALRQHPVWRWHGRGLLGVCQLTLAVGILSVLINGLAPELYRRTDDAFEWVFALLINLNALWLAWLWRISRFRARFWAG</sequence>
<keyword evidence="3" id="KW-1185">Reference proteome</keyword>
<protein>
    <recommendedName>
        <fullName evidence="4">Frag1/DRAM/Sfk1 family protein</fullName>
    </recommendedName>
</protein>
<accession>A0ABU5NVR7</accession>
<organism evidence="2 3">
    <name type="scientific">Marinobacter qingdaonensis</name>
    <dbReference type="NCBI Taxonomy" id="3108486"/>
    <lineage>
        <taxon>Bacteria</taxon>
        <taxon>Pseudomonadati</taxon>
        <taxon>Pseudomonadota</taxon>
        <taxon>Gammaproteobacteria</taxon>
        <taxon>Pseudomonadales</taxon>
        <taxon>Marinobacteraceae</taxon>
        <taxon>Marinobacter</taxon>
    </lineage>
</organism>
<keyword evidence="1" id="KW-1133">Transmembrane helix</keyword>
<comment type="caution">
    <text evidence="2">The sequence shown here is derived from an EMBL/GenBank/DDBJ whole genome shotgun (WGS) entry which is preliminary data.</text>
</comment>
<feature type="transmembrane region" description="Helical" evidence="1">
    <location>
        <begin position="193"/>
        <end position="213"/>
    </location>
</feature>
<dbReference type="EMBL" id="JAYDCJ010000003">
    <property type="protein sequence ID" value="MEA1079900.1"/>
    <property type="molecule type" value="Genomic_DNA"/>
</dbReference>
<reference evidence="2 3" key="1">
    <citation type="submission" date="2023-12" db="EMBL/GenBank/DDBJ databases">
        <title>Marinobacter qingdaonensis sp. nov., isolated from the intertidal sediment of Qingdao, PR China.</title>
        <authorList>
            <person name="Li Y."/>
        </authorList>
    </citation>
    <scope>NUCLEOTIDE SEQUENCE [LARGE SCALE GENOMIC DNA]</scope>
    <source>
        <strain evidence="2 3">ASW11-75</strain>
    </source>
</reference>
<name>A0ABU5NVR7_9GAMM</name>